<protein>
    <submittedName>
        <fullName evidence="2">Uncharacterized protein</fullName>
    </submittedName>
</protein>
<organism evidence="2 3">
    <name type="scientific">Xanthomonas campestris pv. phaseoli</name>
    <dbReference type="NCBI Taxonomy" id="317013"/>
    <lineage>
        <taxon>Bacteria</taxon>
        <taxon>Pseudomonadati</taxon>
        <taxon>Pseudomonadota</taxon>
        <taxon>Gammaproteobacteria</taxon>
        <taxon>Lysobacterales</taxon>
        <taxon>Lysobacteraceae</taxon>
        <taxon>Xanthomonas</taxon>
    </lineage>
</organism>
<name>A0A7Z7IWV6_XANCH</name>
<sequence length="80" mass="9119">MGAGCRRPLSRIPLRQTLCPSMAHKPYSALARRVRRCQTVQSSNHEGVMSKGMDQKKNQKKEPTKTLKEKRAAKQEKRGK</sequence>
<gene>
    <name evidence="2" type="ORF">XFF6991_180188</name>
</gene>
<evidence type="ECO:0000313" key="2">
    <source>
        <dbReference type="EMBL" id="SOO23077.1"/>
    </source>
</evidence>
<dbReference type="Proteomes" id="UP000234345">
    <property type="component" value="Unassembled WGS sequence"/>
</dbReference>
<evidence type="ECO:0000256" key="1">
    <source>
        <dbReference type="SAM" id="MobiDB-lite"/>
    </source>
</evidence>
<accession>A0A7Z7IWV6</accession>
<feature type="region of interest" description="Disordered" evidence="1">
    <location>
        <begin position="36"/>
        <end position="80"/>
    </location>
</feature>
<proteinExistence type="predicted"/>
<dbReference type="EMBL" id="OCZC01000046">
    <property type="protein sequence ID" value="SOO23077.1"/>
    <property type="molecule type" value="Genomic_DNA"/>
</dbReference>
<dbReference type="AlphaFoldDB" id="A0A7Z7IWV6"/>
<reference evidence="2 3" key="1">
    <citation type="submission" date="2017-10" db="EMBL/GenBank/DDBJ databases">
        <authorList>
            <person name="Regsiter A."/>
            <person name="William W."/>
        </authorList>
    </citation>
    <scope>NUCLEOTIDE SEQUENCE [LARGE SCALE GENOMIC DNA]</scope>
    <source>
        <strain evidence="2 3">CFBP6991</strain>
    </source>
</reference>
<comment type="caution">
    <text evidence="2">The sequence shown here is derived from an EMBL/GenBank/DDBJ whole genome shotgun (WGS) entry which is preliminary data.</text>
</comment>
<feature type="compositionally biased region" description="Basic and acidic residues" evidence="1">
    <location>
        <begin position="53"/>
        <end position="80"/>
    </location>
</feature>
<evidence type="ECO:0000313" key="3">
    <source>
        <dbReference type="Proteomes" id="UP000234345"/>
    </source>
</evidence>